<feature type="compositionally biased region" description="Low complexity" evidence="1">
    <location>
        <begin position="24"/>
        <end position="47"/>
    </location>
</feature>
<dbReference type="AlphaFoldDB" id="A0A5K1JY47"/>
<protein>
    <submittedName>
        <fullName evidence="2">Zn(2)-C6 fungal-type domain-containing protein</fullName>
    </submittedName>
</protein>
<reference evidence="2" key="1">
    <citation type="submission" date="2019-10" db="EMBL/GenBank/DDBJ databases">
        <authorList>
            <person name="Nor Muhammad N."/>
        </authorList>
    </citation>
    <scope>NUCLEOTIDE SEQUENCE</scope>
</reference>
<feature type="compositionally biased region" description="Pro residues" evidence="1">
    <location>
        <begin position="11"/>
        <end position="23"/>
    </location>
</feature>
<sequence>MHPAPSTRHPPIAPAMTPLPPGTHHPSLPSSSSNSGNSTPVSSTPASDPKKKPPAKRKRTADCANDIPDSAAQPRTRDGPKKKKANRACFHCQKAHLTCDDCEYFLLLLSTPLLPLPLARAPPQSIRGAGCDAREPYRAVPPRTPDVAHGVIPSGP</sequence>
<feature type="region of interest" description="Disordered" evidence="1">
    <location>
        <begin position="127"/>
        <end position="156"/>
    </location>
</feature>
<evidence type="ECO:0000313" key="2">
    <source>
        <dbReference type="EMBL" id="VWO97214.1"/>
    </source>
</evidence>
<organism evidence="2">
    <name type="scientific">Ganoderma boninense</name>
    <dbReference type="NCBI Taxonomy" id="34458"/>
    <lineage>
        <taxon>Eukaryota</taxon>
        <taxon>Fungi</taxon>
        <taxon>Dikarya</taxon>
        <taxon>Basidiomycota</taxon>
        <taxon>Agaricomycotina</taxon>
        <taxon>Agaricomycetes</taxon>
        <taxon>Polyporales</taxon>
        <taxon>Polyporaceae</taxon>
        <taxon>Ganoderma</taxon>
    </lineage>
</organism>
<feature type="region of interest" description="Disordered" evidence="1">
    <location>
        <begin position="1"/>
        <end position="86"/>
    </location>
</feature>
<evidence type="ECO:0000256" key="1">
    <source>
        <dbReference type="SAM" id="MobiDB-lite"/>
    </source>
</evidence>
<dbReference type="EMBL" id="LR726196">
    <property type="protein sequence ID" value="VWO97214.1"/>
    <property type="molecule type" value="Genomic_DNA"/>
</dbReference>
<name>A0A5K1JY47_9APHY</name>
<accession>A0A5K1JY47</accession>
<proteinExistence type="predicted"/>
<gene>
    <name evidence="2" type="primary">V6RJG0</name>
</gene>